<dbReference type="PROSITE" id="PS00571">
    <property type="entry name" value="AMIDASES"/>
    <property type="match status" value="1"/>
</dbReference>
<evidence type="ECO:0000256" key="2">
    <source>
        <dbReference type="ARBA" id="ARBA00009199"/>
    </source>
</evidence>
<dbReference type="InterPro" id="IPR036928">
    <property type="entry name" value="AS_sf"/>
</dbReference>
<dbReference type="GO" id="GO:0003677">
    <property type="term" value="F:DNA binding"/>
    <property type="evidence" value="ECO:0007669"/>
    <property type="project" value="InterPro"/>
</dbReference>
<dbReference type="PROSITE" id="PS51011">
    <property type="entry name" value="ARID"/>
    <property type="match status" value="1"/>
</dbReference>
<dbReference type="Gene3D" id="1.10.150.60">
    <property type="entry name" value="ARID DNA-binding domain"/>
    <property type="match status" value="1"/>
</dbReference>
<reference evidence="7" key="2">
    <citation type="submission" date="2021-01" db="EMBL/GenBank/DDBJ databases">
        <authorList>
            <person name="Schikora-Tamarit M.A."/>
        </authorList>
    </citation>
    <scope>NUCLEOTIDE SEQUENCE</scope>
    <source>
        <strain evidence="7">NCAIM Y.01608</strain>
    </source>
</reference>
<dbReference type="EMBL" id="JAEUBD010000382">
    <property type="protein sequence ID" value="KAH3675365.1"/>
    <property type="molecule type" value="Genomic_DNA"/>
</dbReference>
<dbReference type="PANTHER" id="PTHR46072:SF11">
    <property type="entry name" value="AMIDASE-RELATED"/>
    <property type="match status" value="1"/>
</dbReference>
<feature type="compositionally biased region" description="Basic residues" evidence="5">
    <location>
        <begin position="1246"/>
        <end position="1262"/>
    </location>
</feature>
<comment type="similarity">
    <text evidence="2">Belongs to the amidase family.</text>
</comment>
<sequence length="1778" mass="193759">MNSEFWNEQAGDDEMAFLTFPENSSSARPAPPQTSASQAKKPGETFNPNDETMSGGTMSSFSPQVFENNPGAQLEQQRVVPSQPPTQSPFDASVPAPTPPSQQYQQPRPASSSHSNSPNVNTPQQRQMQIQMQQQHNFMCLLEEFMNRNNTPLAERYPVIGGKKMNLFLIYAVMVKFGGFNNVLRSKKIVPVASKFGIPPDNNQLLREFVQMYHKCLLPFELYANTPEGMKELSMRKNPLEQQTQSKQSTPNSTSHQTPPVFNAPTPASVQETKFTPAEQRASEPSPATAESRHTTPQPNANFVPDFIRNYVPHQRLLDKVGGHDLKALSAFGEQIDHLKPVFLFVPELGKIDLNALSLSLSSNIDAEVNLALNVLLIVTSDPNLVVPLGECMGLLEALASLGTDILEMLVSGNLTKRKGGFEDARPEYFKPNKIDEVFQKYSGQLKGDKDIEVVVDSFTSKEVDDKTQGLEVEESDADVVFDEPPRVDTPASDVDERPLAPFALPSYMELLEAARAEADDFSGRIYAKTFLDRRLMLVEELSTVSMILRNLSFVSNPQGASNNNLMAANTSLLNFVYSLITSLGTSEGFVFARKKLHLMKDTLMTLTNISHAIELRSTKEAFLVLALCLAFGVPLDPEDEKAGFYVPKFDADKGKYQLHAIDVLTKVLCGSVNNKKMMSSVLALENLDPEMNSLMQTYDQGKNGDLVVRTMGFFVSALPLHVIYEGIERFNDKLPSCLELLLASIFVAEVIEDAQFSRNVALRLLGSPELVGSNLFKLAFIFAAIYAKTNHENKLMYIHISGKSMELVNVLLRTAVGYAISAGTRDELQTLFSVSKLFPADESILGALMTPSLPPDISVQAVESAKLLVRLQDALIADKGGLGYVEGVLIDDVVAETVSAGDPAQDARKCTERRANDKCQSGHFAPKKRNHDGEDARVDDDAAESQQPADSDPHFGAAGAGDRHEQHDEACCCAGLAHDGVEAVDDGQAVVDLLCRELVRVCGGVGARQQGPARQSGRGTNNGGDHCPAQRPKRVALEHLCGAGRNRTLRVARVSKNRAKPAQAHGPREHEHSAISVAEVALSRRGWERYLGLLQKVVHFARRPDQRRRAVDLVAGYKQDDVDDDGVDPVGDKGGLEAAQGSVHHDTERQQEAGSDDVHARGSREALRATKEKQGRDEHVGGKDVAEKHPVADRAESNGKTLGNGVSCRGSRFYLQAHKHKQGDLDGAADAVEEAAGDAVSVAPRARREKRGRPRPRRHGGRGNEAGTDASGGGSEAFRVLDLAEVFRQHAGDQRHEQSKCCADAEHKPVATETQITRLGLAELAHKIAAGKLSAVDVATAFCHRAALAHQILNCCVEIFFDEALARARQLDEFYAAHGKTVGPLHGVPVSLKDQVDLEGKDSSIGYCALFGKPAAKNAVLADLLLAQGAVFYVKTTVPIAMMCTETESNLLGYTYNAVNVNMSSGGSSGGEGALIGAGGAVLGFGTDIGGSIRIPSAAQGLYALKPSTGRISYMNVSNSYAWQELVPSVIGPMGTSLEDVNLMFRLIVEAELWNTDPKVLALPYKVLNSSTGKLRFGFWKDDGVKTPQKAILRCLGAVEQKLQAAAYETKTVIFDLQPKLLDTIGKVFGADAYEEIATTLAQTGEPDMEQVRNLVVKEGIDKPLDVTQWWQVSREVYECKQEFYAAWKKWGVDVLICPIWWTAASKPHTSSTPRYTAPFNITDCACVVVPVGRVDSARDGDADWDKMPVCVQIVTRRSEEEKALYAAGIVDKLVNG</sequence>
<dbReference type="InterPro" id="IPR036431">
    <property type="entry name" value="ARID_dom_sf"/>
</dbReference>
<dbReference type="CDD" id="cd16871">
    <property type="entry name" value="ARID_Swi1p-like"/>
    <property type="match status" value="1"/>
</dbReference>
<dbReference type="PANTHER" id="PTHR46072">
    <property type="entry name" value="AMIDASE-RELATED-RELATED"/>
    <property type="match status" value="1"/>
</dbReference>
<feature type="region of interest" description="Disordered" evidence="5">
    <location>
        <begin position="902"/>
        <end position="963"/>
    </location>
</feature>
<dbReference type="InterPro" id="IPR023631">
    <property type="entry name" value="Amidase_dom"/>
</dbReference>
<evidence type="ECO:0000256" key="1">
    <source>
        <dbReference type="ARBA" id="ARBA00001311"/>
    </source>
</evidence>
<evidence type="ECO:0000313" key="7">
    <source>
        <dbReference type="EMBL" id="KAH3675365.1"/>
    </source>
</evidence>
<name>A0A9P8TE83_9ASCO</name>
<feature type="compositionally biased region" description="Polar residues" evidence="5">
    <location>
        <begin position="46"/>
        <end position="80"/>
    </location>
</feature>
<feature type="region of interest" description="Disordered" evidence="5">
    <location>
        <begin position="1"/>
        <end position="130"/>
    </location>
</feature>
<evidence type="ECO:0000256" key="3">
    <source>
        <dbReference type="ARBA" id="ARBA00012922"/>
    </source>
</evidence>
<dbReference type="SUPFAM" id="SSF75304">
    <property type="entry name" value="Amidase signature (AS) enzymes"/>
    <property type="match status" value="1"/>
</dbReference>
<dbReference type="Gene3D" id="3.90.1300.10">
    <property type="entry name" value="Amidase signature (AS) domain"/>
    <property type="match status" value="1"/>
</dbReference>
<evidence type="ECO:0000256" key="5">
    <source>
        <dbReference type="SAM" id="MobiDB-lite"/>
    </source>
</evidence>
<evidence type="ECO:0000313" key="8">
    <source>
        <dbReference type="Proteomes" id="UP000788993"/>
    </source>
</evidence>
<dbReference type="Proteomes" id="UP000788993">
    <property type="component" value="Unassembled WGS sequence"/>
</dbReference>
<dbReference type="SUPFAM" id="SSF46774">
    <property type="entry name" value="ARID-like"/>
    <property type="match status" value="1"/>
</dbReference>
<dbReference type="EC" id="3.5.1.4" evidence="3"/>
<keyword evidence="4" id="KW-0378">Hydrolase</keyword>
<feature type="compositionally biased region" description="Basic and acidic residues" evidence="5">
    <location>
        <begin position="906"/>
        <end position="918"/>
    </location>
</feature>
<feature type="compositionally biased region" description="Basic and acidic residues" evidence="5">
    <location>
        <begin position="932"/>
        <end position="941"/>
    </location>
</feature>
<keyword evidence="8" id="KW-1185">Reference proteome</keyword>
<evidence type="ECO:0000256" key="4">
    <source>
        <dbReference type="ARBA" id="ARBA00022801"/>
    </source>
</evidence>
<gene>
    <name evidence="7" type="ORF">OGATHE_001705</name>
</gene>
<dbReference type="SMART" id="SM01014">
    <property type="entry name" value="ARID"/>
    <property type="match status" value="1"/>
</dbReference>
<feature type="compositionally biased region" description="Basic and acidic residues" evidence="5">
    <location>
        <begin position="1144"/>
        <end position="1198"/>
    </location>
</feature>
<comment type="catalytic activity">
    <reaction evidence="1">
        <text>a monocarboxylic acid amide + H2O = a monocarboxylate + NH4(+)</text>
        <dbReference type="Rhea" id="RHEA:12020"/>
        <dbReference type="ChEBI" id="CHEBI:15377"/>
        <dbReference type="ChEBI" id="CHEBI:28938"/>
        <dbReference type="ChEBI" id="CHEBI:35757"/>
        <dbReference type="ChEBI" id="CHEBI:83628"/>
        <dbReference type="EC" id="3.5.1.4"/>
    </reaction>
</comment>
<feature type="domain" description="ARID" evidence="6">
    <location>
        <begin position="132"/>
        <end position="225"/>
    </location>
</feature>
<evidence type="ECO:0000259" key="6">
    <source>
        <dbReference type="PROSITE" id="PS51011"/>
    </source>
</evidence>
<reference evidence="7" key="1">
    <citation type="journal article" date="2021" name="Open Biol.">
        <title>Shared evolutionary footprints suggest mitochondrial oxidative damage underlies multiple complex I losses in fungi.</title>
        <authorList>
            <person name="Schikora-Tamarit M.A."/>
            <person name="Marcet-Houben M."/>
            <person name="Nosek J."/>
            <person name="Gabaldon T."/>
        </authorList>
    </citation>
    <scope>NUCLEOTIDE SEQUENCE</scope>
    <source>
        <strain evidence="7">NCAIM Y.01608</strain>
    </source>
</reference>
<accession>A0A9P8TE83</accession>
<dbReference type="Pfam" id="PF01388">
    <property type="entry name" value="ARID"/>
    <property type="match status" value="1"/>
</dbReference>
<protein>
    <recommendedName>
        <fullName evidence="3">amidase</fullName>
        <ecNumber evidence="3">3.5.1.4</ecNumber>
    </recommendedName>
</protein>
<feature type="region of interest" description="Disordered" evidence="5">
    <location>
        <begin position="1008"/>
        <end position="1031"/>
    </location>
</feature>
<feature type="region of interest" description="Disordered" evidence="5">
    <location>
        <begin position="1120"/>
        <end position="1207"/>
    </location>
</feature>
<dbReference type="GO" id="GO:0004040">
    <property type="term" value="F:amidase activity"/>
    <property type="evidence" value="ECO:0007669"/>
    <property type="project" value="UniProtKB-EC"/>
</dbReference>
<feature type="compositionally biased region" description="Polar residues" evidence="5">
    <location>
        <begin position="240"/>
        <end position="274"/>
    </location>
</feature>
<dbReference type="SMART" id="SM00501">
    <property type="entry name" value="BRIGHT"/>
    <property type="match status" value="1"/>
</dbReference>
<dbReference type="InterPro" id="IPR020556">
    <property type="entry name" value="Amidase_CS"/>
</dbReference>
<dbReference type="InterPro" id="IPR001606">
    <property type="entry name" value="ARID_dom"/>
</dbReference>
<proteinExistence type="inferred from homology"/>
<feature type="region of interest" description="Disordered" evidence="5">
    <location>
        <begin position="1237"/>
        <end position="1275"/>
    </location>
</feature>
<comment type="caution">
    <text evidence="7">The sequence shown here is derived from an EMBL/GenBank/DDBJ whole genome shotgun (WGS) entry which is preliminary data.</text>
</comment>
<dbReference type="Pfam" id="PF01425">
    <property type="entry name" value="Amidase"/>
    <property type="match status" value="1"/>
</dbReference>
<feature type="compositionally biased region" description="Polar residues" evidence="5">
    <location>
        <begin position="101"/>
        <end position="123"/>
    </location>
</feature>
<feature type="region of interest" description="Disordered" evidence="5">
    <location>
        <begin position="236"/>
        <end position="304"/>
    </location>
</feature>
<feature type="compositionally biased region" description="Polar residues" evidence="5">
    <location>
        <begin position="21"/>
        <end position="38"/>
    </location>
</feature>
<organism evidence="7 8">
    <name type="scientific">Ogataea polymorpha</name>
    <dbReference type="NCBI Taxonomy" id="460523"/>
    <lineage>
        <taxon>Eukaryota</taxon>
        <taxon>Fungi</taxon>
        <taxon>Dikarya</taxon>
        <taxon>Ascomycota</taxon>
        <taxon>Saccharomycotina</taxon>
        <taxon>Pichiomycetes</taxon>
        <taxon>Pichiales</taxon>
        <taxon>Pichiaceae</taxon>
        <taxon>Ogataea</taxon>
    </lineage>
</organism>